<feature type="domain" description="VOC" evidence="1">
    <location>
        <begin position="2"/>
        <end position="133"/>
    </location>
</feature>
<dbReference type="AlphaFoldDB" id="A0A382GL16"/>
<dbReference type="Pfam" id="PF00903">
    <property type="entry name" value="Glyoxalase"/>
    <property type="match status" value="1"/>
</dbReference>
<feature type="non-terminal residue" evidence="2">
    <location>
        <position position="1"/>
    </location>
</feature>
<dbReference type="SUPFAM" id="SSF54593">
    <property type="entry name" value="Glyoxalase/Bleomycin resistance protein/Dihydroxybiphenyl dioxygenase"/>
    <property type="match status" value="1"/>
</dbReference>
<protein>
    <recommendedName>
        <fullName evidence="1">VOC domain-containing protein</fullName>
    </recommendedName>
</protein>
<dbReference type="InterPro" id="IPR029068">
    <property type="entry name" value="Glyas_Bleomycin-R_OHBP_Dase"/>
</dbReference>
<evidence type="ECO:0000259" key="1">
    <source>
        <dbReference type="PROSITE" id="PS51819"/>
    </source>
</evidence>
<proteinExistence type="predicted"/>
<dbReference type="Gene3D" id="3.30.720.110">
    <property type="match status" value="1"/>
</dbReference>
<organism evidence="2">
    <name type="scientific">marine metagenome</name>
    <dbReference type="NCBI Taxonomy" id="408172"/>
    <lineage>
        <taxon>unclassified sequences</taxon>
        <taxon>metagenomes</taxon>
        <taxon>ecological metagenomes</taxon>
    </lineage>
</organism>
<gene>
    <name evidence="2" type="ORF">METZ01_LOCUS228503</name>
</gene>
<dbReference type="EMBL" id="UINC01056062">
    <property type="protein sequence ID" value="SVB75649.1"/>
    <property type="molecule type" value="Genomic_DNA"/>
</dbReference>
<dbReference type="InterPro" id="IPR037523">
    <property type="entry name" value="VOC_core"/>
</dbReference>
<dbReference type="Gene3D" id="3.30.720.120">
    <property type="match status" value="1"/>
</dbReference>
<accession>A0A382GL16</accession>
<sequence length="137" mass="15501">VKEKIIPTMMFRDAEKAIEWLCSVFGFERNLVVPGEDGKIVHAQLICGDAMIMLSDGSGHNEDNYLHLHRTPNEIEGYNTASIYMFIEEIDAHFEKVKSAGAEIVLDNVDQDYGGRGFTCKDLEGHLWSFGSYNPWD</sequence>
<dbReference type="InterPro" id="IPR004360">
    <property type="entry name" value="Glyas_Fos-R_dOase_dom"/>
</dbReference>
<evidence type="ECO:0000313" key="2">
    <source>
        <dbReference type="EMBL" id="SVB75649.1"/>
    </source>
</evidence>
<dbReference type="PROSITE" id="PS51819">
    <property type="entry name" value="VOC"/>
    <property type="match status" value="1"/>
</dbReference>
<dbReference type="PANTHER" id="PTHR34109:SF1">
    <property type="entry name" value="VOC DOMAIN-CONTAINING PROTEIN"/>
    <property type="match status" value="1"/>
</dbReference>
<name>A0A382GL16_9ZZZZ</name>
<dbReference type="PANTHER" id="PTHR34109">
    <property type="entry name" value="BNAUNNG04460D PROTEIN-RELATED"/>
    <property type="match status" value="1"/>
</dbReference>
<reference evidence="2" key="1">
    <citation type="submission" date="2018-05" db="EMBL/GenBank/DDBJ databases">
        <authorList>
            <person name="Lanie J.A."/>
            <person name="Ng W.-L."/>
            <person name="Kazmierczak K.M."/>
            <person name="Andrzejewski T.M."/>
            <person name="Davidsen T.M."/>
            <person name="Wayne K.J."/>
            <person name="Tettelin H."/>
            <person name="Glass J.I."/>
            <person name="Rusch D."/>
            <person name="Podicherti R."/>
            <person name="Tsui H.-C.T."/>
            <person name="Winkler M.E."/>
        </authorList>
    </citation>
    <scope>NUCLEOTIDE SEQUENCE</scope>
</reference>